<reference evidence="6" key="1">
    <citation type="submission" date="2010-06" db="EMBL/GenBank/DDBJ databases">
        <authorList>
            <person name="Jiang H."/>
            <person name="Abraham K."/>
            <person name="Ali S."/>
            <person name="Alsbrooks S.L."/>
            <person name="Anim B.N."/>
            <person name="Anosike U.S."/>
            <person name="Attaway T."/>
            <person name="Bandaranaike D.P."/>
            <person name="Battles P.K."/>
            <person name="Bell S.N."/>
            <person name="Bell A.V."/>
            <person name="Beltran B."/>
            <person name="Bickham C."/>
            <person name="Bustamante Y."/>
            <person name="Caleb T."/>
            <person name="Canada A."/>
            <person name="Cardenas V."/>
            <person name="Carter K."/>
            <person name="Chacko J."/>
            <person name="Chandrabose M.N."/>
            <person name="Chavez D."/>
            <person name="Chavez A."/>
            <person name="Chen L."/>
            <person name="Chu H.-S."/>
            <person name="Claassen K.J."/>
            <person name="Cockrell R."/>
            <person name="Collins M."/>
            <person name="Cooper J.A."/>
            <person name="Cree A."/>
            <person name="Curry S.M."/>
            <person name="Da Y."/>
            <person name="Dao M.D."/>
            <person name="Das B."/>
            <person name="Davila M.-L."/>
            <person name="Davy-Carroll L."/>
            <person name="Denson S."/>
            <person name="Dinh H."/>
            <person name="Ebong V.E."/>
            <person name="Edwards J.R."/>
            <person name="Egan A."/>
            <person name="El-Daye J."/>
            <person name="Escobedo L."/>
            <person name="Fernandez S."/>
            <person name="Fernando P.R."/>
            <person name="Flagg N."/>
            <person name="Forbes L.D."/>
            <person name="Fowler R.G."/>
            <person name="Fu Q."/>
            <person name="Gabisi R.A."/>
            <person name="Ganer J."/>
            <person name="Garbino Pronczuk A."/>
            <person name="Garcia R.M."/>
            <person name="Garner T."/>
            <person name="Garrett T.E."/>
            <person name="Gonzalez D.A."/>
            <person name="Hamid H."/>
            <person name="Hawkins E.S."/>
            <person name="Hirani K."/>
            <person name="Hogues M.E."/>
            <person name="Hollins B."/>
            <person name="Hsiao C.-H."/>
            <person name="Jabil R."/>
            <person name="James M.L."/>
            <person name="Jhangiani S.N."/>
            <person name="Johnson B."/>
            <person name="Johnson Q."/>
            <person name="Joshi V."/>
            <person name="Kalu J.B."/>
            <person name="Kam C."/>
            <person name="Kashfia A."/>
            <person name="Keebler J."/>
            <person name="Kisamo H."/>
            <person name="Kovar C.L."/>
            <person name="Lago L.A."/>
            <person name="Lai C.-Y."/>
            <person name="Laidlaw J."/>
            <person name="Lara F."/>
            <person name="Le T.-K."/>
            <person name="Lee S.L."/>
            <person name="Legall F.H."/>
            <person name="Lemon S.J."/>
            <person name="Lewis L.R."/>
            <person name="Li B."/>
            <person name="Liu Y."/>
            <person name="Liu Y.-S."/>
            <person name="Lopez J."/>
            <person name="Lozado R.J."/>
            <person name="Lu J."/>
            <person name="Madu R.C."/>
            <person name="Maheshwari M."/>
            <person name="Maheshwari R."/>
            <person name="Malloy K."/>
            <person name="Martinez E."/>
            <person name="Mathew T."/>
            <person name="Mercado I.C."/>
            <person name="Mercado C."/>
            <person name="Meyer B."/>
            <person name="Montgomery K."/>
            <person name="Morgan M.B."/>
            <person name="Munidasa M."/>
            <person name="Nazareth L.V."/>
            <person name="Nelson J."/>
            <person name="Ng B.M."/>
            <person name="Nguyen N.B."/>
            <person name="Nguyen P.Q."/>
            <person name="Nguyen T."/>
            <person name="Obregon M."/>
            <person name="Okwuonu G.O."/>
            <person name="Onwere C.G."/>
            <person name="Orozco G."/>
            <person name="Parra A."/>
            <person name="Patel S."/>
            <person name="Patil S."/>
            <person name="Perez A."/>
            <person name="Perez Y."/>
            <person name="Pham C."/>
            <person name="Primus E.L."/>
            <person name="Pu L.-L."/>
            <person name="Puazo M."/>
            <person name="Qin X."/>
            <person name="Quiroz J.B."/>
            <person name="Reese J."/>
            <person name="Richards S."/>
            <person name="Rives C.M."/>
            <person name="Robberts R."/>
            <person name="Ruiz S.J."/>
            <person name="Ruiz M.J."/>
            <person name="Santibanez J."/>
            <person name="Schneider B.W."/>
            <person name="Sisson I."/>
            <person name="Smith M."/>
            <person name="Sodergren E."/>
            <person name="Song X.-Z."/>
            <person name="Song B.B."/>
            <person name="Summersgill H."/>
            <person name="Thelus R."/>
            <person name="Thornton R.D."/>
            <person name="Trejos Z.Y."/>
            <person name="Usmani K."/>
            <person name="Vattathil S."/>
            <person name="Villasana D."/>
            <person name="Walker D.L."/>
            <person name="Wang S."/>
            <person name="Wang K."/>
            <person name="White C.S."/>
            <person name="Williams A.C."/>
            <person name="Williamson J."/>
            <person name="Wilson K."/>
            <person name="Woghiren I.O."/>
            <person name="Woodworth J.R."/>
            <person name="Worley K.C."/>
            <person name="Wright R.A."/>
            <person name="Wu W."/>
            <person name="Young L."/>
            <person name="Zhang L."/>
            <person name="Zhang J."/>
            <person name="Zhu Y."/>
            <person name="Muzny D.M."/>
            <person name="Weinstock G."/>
            <person name="Gibbs R.A."/>
        </authorList>
    </citation>
    <scope>NUCLEOTIDE SEQUENCE [LARGE SCALE GENOMIC DNA]</scope>
    <source>
        <strain evidence="6">LSR1</strain>
    </source>
</reference>
<dbReference type="InterPro" id="IPR050863">
    <property type="entry name" value="CenT-Element_Derived"/>
</dbReference>
<evidence type="ECO:0000313" key="6">
    <source>
        <dbReference type="Proteomes" id="UP000007819"/>
    </source>
</evidence>
<sequence>MVRNYKRRTLGTFSEENMREAVKLVLGGMSLRKAAEQKLVKFQTLARYVKKQKNDLKSNLRMCPRYDCRLVFNKNQEKQLVNYLIKCSKMCYGLNTVECKKFAYELAKKNDLKMPCTWETNQSAGSEWMSSFLKRNQEISLRSPEACSLSRATSFNRHNVMQFFDKLMTIMKRHPKFSDGSRIYNLDETGVTTVQSPKKVIAEKGIKRLNKVTSGERGVLVTVCCIINAYGYSLPPSFIFPRVNFKNHMLIGAPSGSLGLATPSGWMNSTLFIEVLDHFIKFTNCSTENPALLIMDNHESHISLECIDKAKSNGITILTLPPHCSNRMQPLDVSVYGPFKSFYNHSVDSWLQAHPGKTISIYEVAACVGKAFEKSMTPSNIKSGFKSTGIFPYDKFIFNDDDFLVSSVTDRQESQQVSTDNNSTSPSLVNISPTEASTSKTFVSPEDLRGYPKAEARKTRVNNRRKGKSTIATDTPEKDSTEENNINKIKHVPKKNKIKKNLFSNEIKQKPPSSDEEDICGKITPTVVTSEDEIDYEDLTTYDELAKEPKEGDYVLVQFKTVKEGTVYYVGKIIKEKDEETDVEISFLRRYKKSFEKFHMPDVPDLASVSVKDVLQILPKPKVVGHTKRQQSYLMFEVDLSNFNLK</sequence>
<dbReference type="PANTHER" id="PTHR19303:SF71">
    <property type="entry name" value="ZINC FINGER PHD-TYPE DOMAIN-CONTAINING PROTEIN"/>
    <property type="match status" value="1"/>
</dbReference>
<feature type="domain" description="HTH CENPB-type" evidence="4">
    <location>
        <begin position="74"/>
        <end position="142"/>
    </location>
</feature>
<dbReference type="AlphaFoldDB" id="A0A8R2D3Q3"/>
<keyword evidence="1" id="KW-0238">DNA-binding</keyword>
<feature type="region of interest" description="Disordered" evidence="2">
    <location>
        <begin position="412"/>
        <end position="446"/>
    </location>
</feature>
<dbReference type="InterPro" id="IPR004875">
    <property type="entry name" value="DDE_SF_endonuclease_dom"/>
</dbReference>
<name>A0A8R2D3Q3_ACYPI</name>
<accession>A0A8R2D3Q3</accession>
<evidence type="ECO:0000313" key="5">
    <source>
        <dbReference type="EnsemblMetazoa" id="XP_016659867.1"/>
    </source>
</evidence>
<dbReference type="OrthoDB" id="6606575at2759"/>
<feature type="region of interest" description="Disordered" evidence="2">
    <location>
        <begin position="459"/>
        <end position="482"/>
    </location>
</feature>
<dbReference type="PANTHER" id="PTHR19303">
    <property type="entry name" value="TRANSPOSON"/>
    <property type="match status" value="1"/>
</dbReference>
<evidence type="ECO:0000259" key="4">
    <source>
        <dbReference type="Pfam" id="PF03221"/>
    </source>
</evidence>
<dbReference type="EnsemblMetazoa" id="XM_016804378.2">
    <property type="protein sequence ID" value="XP_016659867.1"/>
    <property type="gene ID" value="LOC107883745"/>
</dbReference>
<dbReference type="GO" id="GO:0003677">
    <property type="term" value="F:DNA binding"/>
    <property type="evidence" value="ECO:0007669"/>
    <property type="project" value="UniProtKB-KW"/>
</dbReference>
<keyword evidence="6" id="KW-1185">Reference proteome</keyword>
<dbReference type="GO" id="GO:0005634">
    <property type="term" value="C:nucleus"/>
    <property type="evidence" value="ECO:0007669"/>
    <property type="project" value="TreeGrafter"/>
</dbReference>
<proteinExistence type="predicted"/>
<dbReference type="Pfam" id="PF03184">
    <property type="entry name" value="DDE_1"/>
    <property type="match status" value="1"/>
</dbReference>
<evidence type="ECO:0008006" key="7">
    <source>
        <dbReference type="Google" id="ProtNLM"/>
    </source>
</evidence>
<organism evidence="5 6">
    <name type="scientific">Acyrthosiphon pisum</name>
    <name type="common">Pea aphid</name>
    <dbReference type="NCBI Taxonomy" id="7029"/>
    <lineage>
        <taxon>Eukaryota</taxon>
        <taxon>Metazoa</taxon>
        <taxon>Ecdysozoa</taxon>
        <taxon>Arthropoda</taxon>
        <taxon>Hexapoda</taxon>
        <taxon>Insecta</taxon>
        <taxon>Pterygota</taxon>
        <taxon>Neoptera</taxon>
        <taxon>Paraneoptera</taxon>
        <taxon>Hemiptera</taxon>
        <taxon>Sternorrhyncha</taxon>
        <taxon>Aphidomorpha</taxon>
        <taxon>Aphidoidea</taxon>
        <taxon>Aphididae</taxon>
        <taxon>Macrosiphini</taxon>
        <taxon>Acyrthosiphon</taxon>
    </lineage>
</organism>
<dbReference type="RefSeq" id="XP_016659867.1">
    <property type="nucleotide sequence ID" value="XM_016804378.1"/>
</dbReference>
<dbReference type="InterPro" id="IPR036397">
    <property type="entry name" value="RNaseH_sf"/>
</dbReference>
<evidence type="ECO:0000256" key="2">
    <source>
        <dbReference type="SAM" id="MobiDB-lite"/>
    </source>
</evidence>
<feature type="domain" description="DDE-1" evidence="3">
    <location>
        <begin position="223"/>
        <end position="385"/>
    </location>
</feature>
<feature type="compositionally biased region" description="Polar residues" evidence="2">
    <location>
        <begin position="412"/>
        <end position="442"/>
    </location>
</feature>
<evidence type="ECO:0000259" key="3">
    <source>
        <dbReference type="Pfam" id="PF03184"/>
    </source>
</evidence>
<dbReference type="Proteomes" id="UP000007819">
    <property type="component" value="Unassembled WGS sequence"/>
</dbReference>
<feature type="compositionally biased region" description="Basic residues" evidence="2">
    <location>
        <begin position="459"/>
        <end position="468"/>
    </location>
</feature>
<dbReference type="KEGG" id="api:107883745"/>
<dbReference type="InterPro" id="IPR006600">
    <property type="entry name" value="HTH_CenpB_DNA-bd_dom"/>
</dbReference>
<dbReference type="Gene3D" id="3.30.420.10">
    <property type="entry name" value="Ribonuclease H-like superfamily/Ribonuclease H"/>
    <property type="match status" value="1"/>
</dbReference>
<reference evidence="5" key="2">
    <citation type="submission" date="2022-06" db="UniProtKB">
        <authorList>
            <consortium name="EnsemblMetazoa"/>
        </authorList>
    </citation>
    <scope>IDENTIFICATION</scope>
</reference>
<evidence type="ECO:0000256" key="1">
    <source>
        <dbReference type="ARBA" id="ARBA00023125"/>
    </source>
</evidence>
<dbReference type="Pfam" id="PF03221">
    <property type="entry name" value="HTH_Tnp_Tc5"/>
    <property type="match status" value="1"/>
</dbReference>
<protein>
    <recommendedName>
        <fullName evidence="7">DDE-1 domain-containing protein</fullName>
    </recommendedName>
</protein>
<dbReference type="GeneID" id="107883745"/>